<dbReference type="RefSeq" id="WP_218930684.1">
    <property type="nucleotide sequence ID" value="NZ_JACAOA010000007.1"/>
</dbReference>
<dbReference type="AlphaFoldDB" id="A0A839A570"/>
<feature type="transmembrane region" description="Helical" evidence="1">
    <location>
        <begin position="59"/>
        <end position="77"/>
    </location>
</feature>
<evidence type="ECO:0000313" key="2">
    <source>
        <dbReference type="EMBL" id="MBA5728970.1"/>
    </source>
</evidence>
<dbReference type="Proteomes" id="UP000571018">
    <property type="component" value="Unassembled WGS sequence"/>
</dbReference>
<gene>
    <name evidence="2" type="ORF">HW423_04140</name>
</gene>
<feature type="transmembrane region" description="Helical" evidence="1">
    <location>
        <begin position="159"/>
        <end position="182"/>
    </location>
</feature>
<name>A0A839A570_9LACT</name>
<organism evidence="2 3">
    <name type="scientific">Ruoffia halotolerans</name>
    <dbReference type="NCBI Taxonomy" id="2748684"/>
    <lineage>
        <taxon>Bacteria</taxon>
        <taxon>Bacillati</taxon>
        <taxon>Bacillota</taxon>
        <taxon>Bacilli</taxon>
        <taxon>Lactobacillales</taxon>
        <taxon>Aerococcaceae</taxon>
        <taxon>Ruoffia</taxon>
    </lineage>
</organism>
<feature type="transmembrane region" description="Helical" evidence="1">
    <location>
        <begin position="98"/>
        <end position="122"/>
    </location>
</feature>
<keyword evidence="3" id="KW-1185">Reference proteome</keyword>
<feature type="transmembrane region" description="Helical" evidence="1">
    <location>
        <begin position="245"/>
        <end position="265"/>
    </location>
</feature>
<comment type="caution">
    <text evidence="2">The sequence shown here is derived from an EMBL/GenBank/DDBJ whole genome shotgun (WGS) entry which is preliminary data.</text>
</comment>
<evidence type="ECO:0000256" key="1">
    <source>
        <dbReference type="SAM" id="Phobius"/>
    </source>
</evidence>
<feature type="transmembrane region" description="Helical" evidence="1">
    <location>
        <begin position="12"/>
        <end position="34"/>
    </location>
</feature>
<keyword evidence="1" id="KW-0812">Transmembrane</keyword>
<reference evidence="2 3" key="1">
    <citation type="submission" date="2020-06" db="EMBL/GenBank/DDBJ databases">
        <title>Reclassification of Facklamia ignava, Facklamia soureckii and Facklami tabacinasalis as Falseniella iganva gen. nov., comb. nov., Hutsoniella ignava gen. nov., comb. nov., and Ruoffia tabacinasalis gen. nov., comb. nov and description of Ruoffia haltotolerans sp. nov., isolated from hypersaline Inland Sea of Qatar.</title>
        <authorList>
            <person name="Fotedar R."/>
            <person name="Sankaranarayanan K."/>
            <person name="Lawson P."/>
            <person name="Caldwell M."/>
            <person name="Zeyara A."/>
            <person name="Al Malki A."/>
            <person name="Ali M."/>
        </authorList>
    </citation>
    <scope>NUCLEOTIDE SEQUENCE [LARGE SCALE GENOMIC DNA]</scope>
    <source>
        <strain evidence="2 3">INB8</strain>
    </source>
</reference>
<feature type="transmembrane region" description="Helical" evidence="1">
    <location>
        <begin position="189"/>
        <end position="205"/>
    </location>
</feature>
<protein>
    <submittedName>
        <fullName evidence="2">Uncharacterized protein</fullName>
    </submittedName>
</protein>
<accession>A0A839A570</accession>
<evidence type="ECO:0000313" key="3">
    <source>
        <dbReference type="Proteomes" id="UP000571018"/>
    </source>
</evidence>
<keyword evidence="1" id="KW-0472">Membrane</keyword>
<dbReference type="EMBL" id="JACAOA010000007">
    <property type="protein sequence ID" value="MBA5728970.1"/>
    <property type="molecule type" value="Genomic_DNA"/>
</dbReference>
<keyword evidence="1" id="KW-1133">Transmembrane helix</keyword>
<proteinExistence type="predicted"/>
<sequence>MIKYIINEVKNTVFTLYFVLVVSGYILFLTVPFFQELFFDRTNDVNIAYIWTISTNHTSISLALVTIANLLVADFIARDIRQGVIQYTLPRMGKKKYFFSKVLICIILTFVVVILSNAIIIYCLSFSFPLLTTPIESNENILYNLTNGFLIRNNSPMWFYAWLIFKQGAEITCVILVSLVVSFFSQSKLVLYTVPLTMNVLTIFLDKLKLLPMLLDPRKVFSFYNILDRYFGGGELEEGIGLATVYPIIYLMGTILIIYLFIIILHQRQVEGGYR</sequence>